<evidence type="ECO:0000313" key="2">
    <source>
        <dbReference type="Proteomes" id="UP001216390"/>
    </source>
</evidence>
<accession>A0AAE9YB58</accession>
<reference evidence="1" key="1">
    <citation type="submission" date="2023-01" db="EMBL/GenBank/DDBJ databases">
        <title>The diversity of Class Acidimicrobiia in South China Sea sediment environments and the proposal of Iamia marina sp. nov., a novel species of the genus Iamia.</title>
        <authorList>
            <person name="He Y."/>
            <person name="Tian X."/>
        </authorList>
    </citation>
    <scope>NUCLEOTIDE SEQUENCE</scope>
    <source>
        <strain evidence="1">DSM 19957</strain>
    </source>
</reference>
<organism evidence="1 2">
    <name type="scientific">Iamia majanohamensis</name>
    <dbReference type="NCBI Taxonomy" id="467976"/>
    <lineage>
        <taxon>Bacteria</taxon>
        <taxon>Bacillati</taxon>
        <taxon>Actinomycetota</taxon>
        <taxon>Acidimicrobiia</taxon>
        <taxon>Acidimicrobiales</taxon>
        <taxon>Iamiaceae</taxon>
        <taxon>Iamia</taxon>
    </lineage>
</organism>
<evidence type="ECO:0000313" key="1">
    <source>
        <dbReference type="EMBL" id="WCO67893.1"/>
    </source>
</evidence>
<dbReference type="Proteomes" id="UP001216390">
    <property type="component" value="Chromosome"/>
</dbReference>
<dbReference type="KEGG" id="ima:PO878_04040"/>
<proteinExistence type="predicted"/>
<name>A0AAE9YB58_9ACTN</name>
<sequence length="41" mass="4744">MPDDDDQPSDDREPYAIERWAKKVAEAWRRGGEPSAPEEDQ</sequence>
<keyword evidence="2" id="KW-1185">Reference proteome</keyword>
<dbReference type="AlphaFoldDB" id="A0AAE9YB58"/>
<gene>
    <name evidence="1" type="ORF">PO878_04040</name>
</gene>
<protein>
    <submittedName>
        <fullName evidence="1">Uncharacterized protein</fullName>
    </submittedName>
</protein>
<dbReference type="EMBL" id="CP116942">
    <property type="protein sequence ID" value="WCO67893.1"/>
    <property type="molecule type" value="Genomic_DNA"/>
</dbReference>
<dbReference type="RefSeq" id="WP_272737411.1">
    <property type="nucleotide sequence ID" value="NZ_CP116942.1"/>
</dbReference>